<feature type="repeat" description="ANK" evidence="4">
    <location>
        <begin position="1054"/>
        <end position="1086"/>
    </location>
</feature>
<feature type="region of interest" description="Disordered" evidence="7">
    <location>
        <begin position="1888"/>
        <end position="1980"/>
    </location>
</feature>
<dbReference type="PROSITE" id="PS50084">
    <property type="entry name" value="KH_TYPE_1"/>
    <property type="match status" value="1"/>
</dbReference>
<dbReference type="Pfam" id="PF00013">
    <property type="entry name" value="KH_1"/>
    <property type="match status" value="1"/>
</dbReference>
<dbReference type="PROSITE" id="PS50088">
    <property type="entry name" value="ANK_REPEAT"/>
    <property type="match status" value="18"/>
</dbReference>
<feature type="compositionally biased region" description="Low complexity" evidence="7">
    <location>
        <begin position="1490"/>
        <end position="1503"/>
    </location>
</feature>
<feature type="compositionally biased region" description="Low complexity" evidence="7">
    <location>
        <begin position="908"/>
        <end position="931"/>
    </location>
</feature>
<feature type="compositionally biased region" description="Low complexity" evidence="7">
    <location>
        <begin position="1801"/>
        <end position="1815"/>
    </location>
</feature>
<evidence type="ECO:0000313" key="10">
    <source>
        <dbReference type="Proteomes" id="UP000694403"/>
    </source>
</evidence>
<feature type="repeat" description="ANK" evidence="4">
    <location>
        <begin position="1224"/>
        <end position="1256"/>
    </location>
</feature>
<accession>A0A8C3TAA2</accession>
<name>A0A8C3TAA2_CHESE</name>
<feature type="region of interest" description="Disordered" evidence="7">
    <location>
        <begin position="1342"/>
        <end position="1417"/>
    </location>
</feature>
<dbReference type="Pfam" id="PF00023">
    <property type="entry name" value="Ank"/>
    <property type="match status" value="2"/>
</dbReference>
<dbReference type="FunFam" id="1.25.40.20:FF:000156">
    <property type="entry name" value="ankyrin repeat and KH domain-containing protein 1-like isoform X6"/>
    <property type="match status" value="1"/>
</dbReference>
<feature type="compositionally biased region" description="Polar residues" evidence="7">
    <location>
        <begin position="1937"/>
        <end position="1980"/>
    </location>
</feature>
<feature type="repeat" description="ANK" evidence="4">
    <location>
        <begin position="1021"/>
        <end position="1053"/>
    </location>
</feature>
<organism evidence="9 10">
    <name type="scientific">Chelydra serpentina</name>
    <name type="common">Snapping turtle</name>
    <name type="synonym">Testudo serpentina</name>
    <dbReference type="NCBI Taxonomy" id="8475"/>
    <lineage>
        <taxon>Eukaryota</taxon>
        <taxon>Metazoa</taxon>
        <taxon>Chordata</taxon>
        <taxon>Craniata</taxon>
        <taxon>Vertebrata</taxon>
        <taxon>Euteleostomi</taxon>
        <taxon>Archelosauria</taxon>
        <taxon>Testudinata</taxon>
        <taxon>Testudines</taxon>
        <taxon>Cryptodira</taxon>
        <taxon>Durocryptodira</taxon>
        <taxon>Americhelydia</taxon>
        <taxon>Chelydroidea</taxon>
        <taxon>Chelydridae</taxon>
        <taxon>Chelydra</taxon>
    </lineage>
</organism>
<dbReference type="FunFam" id="1.25.40.20:FF:000589">
    <property type="entry name" value="ankyrin repeat and KH domain-containing protein 1 isoform X2"/>
    <property type="match status" value="1"/>
</dbReference>
<dbReference type="Proteomes" id="UP000694403">
    <property type="component" value="Unplaced"/>
</dbReference>
<feature type="repeat" description="ANK" evidence="4">
    <location>
        <begin position="528"/>
        <end position="560"/>
    </location>
</feature>
<feature type="repeat" description="ANK" evidence="4">
    <location>
        <begin position="562"/>
        <end position="594"/>
    </location>
</feature>
<keyword evidence="3 6" id="KW-0175">Coiled coil</keyword>
<evidence type="ECO:0000256" key="1">
    <source>
        <dbReference type="ARBA" id="ARBA00022737"/>
    </source>
</evidence>
<dbReference type="SMART" id="SM00248">
    <property type="entry name" value="ANK"/>
    <property type="match status" value="24"/>
</dbReference>
<keyword evidence="2 4" id="KW-0040">ANK repeat</keyword>
<evidence type="ECO:0000259" key="8">
    <source>
        <dbReference type="SMART" id="SM00322"/>
    </source>
</evidence>
<dbReference type="GO" id="GO:0005737">
    <property type="term" value="C:cytoplasm"/>
    <property type="evidence" value="ECO:0007669"/>
    <property type="project" value="TreeGrafter"/>
</dbReference>
<dbReference type="FunFam" id="1.25.40.20:FF:000026">
    <property type="entry name" value="ankyrin repeat domain-containing protein 17 isoform X3"/>
    <property type="match status" value="1"/>
</dbReference>
<feature type="region of interest" description="Disordered" evidence="7">
    <location>
        <begin position="1435"/>
        <end position="1457"/>
    </location>
</feature>
<feature type="compositionally biased region" description="Basic residues" evidence="7">
    <location>
        <begin position="1353"/>
        <end position="1363"/>
    </location>
</feature>
<feature type="repeat" description="ANK" evidence="4">
    <location>
        <begin position="954"/>
        <end position="986"/>
    </location>
</feature>
<feature type="repeat" description="ANK" evidence="4">
    <location>
        <begin position="987"/>
        <end position="1019"/>
    </location>
</feature>
<feature type="repeat" description="ANK" evidence="4">
    <location>
        <begin position="1089"/>
        <end position="1121"/>
    </location>
</feature>
<dbReference type="SUPFAM" id="SSF48403">
    <property type="entry name" value="Ankyrin repeat"/>
    <property type="match status" value="3"/>
</dbReference>
<feature type="repeat" description="ANK" evidence="4">
    <location>
        <begin position="253"/>
        <end position="285"/>
    </location>
</feature>
<dbReference type="GO" id="GO:0045087">
    <property type="term" value="P:innate immune response"/>
    <property type="evidence" value="ECO:0007669"/>
    <property type="project" value="TreeGrafter"/>
</dbReference>
<evidence type="ECO:0000256" key="2">
    <source>
        <dbReference type="ARBA" id="ARBA00023043"/>
    </source>
</evidence>
<proteinExistence type="predicted"/>
<feature type="compositionally biased region" description="Polar residues" evidence="7">
    <location>
        <begin position="2248"/>
        <end position="2258"/>
    </location>
</feature>
<dbReference type="InterPro" id="IPR036770">
    <property type="entry name" value="Ankyrin_rpt-contain_sf"/>
</dbReference>
<protein>
    <recommendedName>
        <fullName evidence="8">K Homology domain-containing protein</fullName>
    </recommendedName>
</protein>
<dbReference type="PROSITE" id="PS50297">
    <property type="entry name" value="ANK_REP_REGION"/>
    <property type="match status" value="18"/>
</dbReference>
<evidence type="ECO:0000256" key="4">
    <source>
        <dbReference type="PROSITE-ProRule" id="PRU00023"/>
    </source>
</evidence>
<evidence type="ECO:0000256" key="5">
    <source>
        <dbReference type="PROSITE-ProRule" id="PRU00117"/>
    </source>
</evidence>
<dbReference type="Gene3D" id="1.25.40.20">
    <property type="entry name" value="Ankyrin repeat-containing domain"/>
    <property type="match status" value="8"/>
</dbReference>
<feature type="compositionally biased region" description="Low complexity" evidence="7">
    <location>
        <begin position="1994"/>
        <end position="2004"/>
    </location>
</feature>
<dbReference type="PANTHER" id="PTHR23206">
    <property type="entry name" value="MASK PROTEIN"/>
    <property type="match status" value="1"/>
</dbReference>
<feature type="repeat" description="ANK" evidence="4">
    <location>
        <begin position="286"/>
        <end position="318"/>
    </location>
</feature>
<dbReference type="GO" id="GO:0003723">
    <property type="term" value="F:RNA binding"/>
    <property type="evidence" value="ECO:0007669"/>
    <property type="project" value="UniProtKB-UniRule"/>
</dbReference>
<dbReference type="InterPro" id="IPR002110">
    <property type="entry name" value="Ankyrin_rpt"/>
</dbReference>
<feature type="compositionally biased region" description="Basic and acidic residues" evidence="7">
    <location>
        <begin position="1364"/>
        <end position="1383"/>
    </location>
</feature>
<feature type="repeat" description="ANK" evidence="4">
    <location>
        <begin position="356"/>
        <end position="388"/>
    </location>
</feature>
<feature type="repeat" description="ANK" evidence="4">
    <location>
        <begin position="462"/>
        <end position="494"/>
    </location>
</feature>
<feature type="repeat" description="ANK" evidence="4">
    <location>
        <begin position="495"/>
        <end position="527"/>
    </location>
</feature>
<feature type="region of interest" description="Disordered" evidence="7">
    <location>
        <begin position="1476"/>
        <end position="1559"/>
    </location>
</feature>
<feature type="repeat" description="ANK" evidence="4">
    <location>
        <begin position="1156"/>
        <end position="1188"/>
    </location>
</feature>
<dbReference type="PRINTS" id="PR01415">
    <property type="entry name" value="ANKYRIN"/>
</dbReference>
<feature type="repeat" description="ANK" evidence="4">
    <location>
        <begin position="389"/>
        <end position="430"/>
    </location>
</feature>
<feature type="compositionally biased region" description="Polar residues" evidence="7">
    <location>
        <begin position="1504"/>
        <end position="1524"/>
    </location>
</feature>
<reference evidence="9" key="1">
    <citation type="submission" date="2025-08" db="UniProtKB">
        <authorList>
            <consortium name="Ensembl"/>
        </authorList>
    </citation>
    <scope>IDENTIFICATION</scope>
</reference>
<evidence type="ECO:0000256" key="7">
    <source>
        <dbReference type="SAM" id="MobiDB-lite"/>
    </source>
</evidence>
<dbReference type="InterPro" id="IPR036612">
    <property type="entry name" value="KH_dom_type_1_sf"/>
</dbReference>
<feature type="repeat" description="ANK" evidence="4">
    <location>
        <begin position="1191"/>
        <end position="1223"/>
    </location>
</feature>
<keyword evidence="10" id="KW-1185">Reference proteome</keyword>
<evidence type="ECO:0000256" key="6">
    <source>
        <dbReference type="SAM" id="Coils"/>
    </source>
</evidence>
<feature type="compositionally biased region" description="Polar residues" evidence="7">
    <location>
        <begin position="1911"/>
        <end position="1927"/>
    </location>
</feature>
<feature type="compositionally biased region" description="Low complexity" evidence="7">
    <location>
        <begin position="1403"/>
        <end position="1417"/>
    </location>
</feature>
<reference evidence="9" key="2">
    <citation type="submission" date="2025-09" db="UniProtKB">
        <authorList>
            <consortium name="Ensembl"/>
        </authorList>
    </citation>
    <scope>IDENTIFICATION</scope>
</reference>
<feature type="coiled-coil region" evidence="6">
    <location>
        <begin position="682"/>
        <end position="754"/>
    </location>
</feature>
<dbReference type="PANTHER" id="PTHR23206:SF5">
    <property type="entry name" value="ANKYRIN REPEAT AND KH DOMAIN-CONTAINING PROTEIN 1"/>
    <property type="match status" value="1"/>
</dbReference>
<dbReference type="Ensembl" id="ENSCSRT00000026317.1">
    <property type="protein sequence ID" value="ENSCSRP00000025248.1"/>
    <property type="gene ID" value="ENSCSRG00000017753.1"/>
</dbReference>
<dbReference type="InterPro" id="IPR004088">
    <property type="entry name" value="KH_dom_type_1"/>
</dbReference>
<dbReference type="Pfam" id="PF12796">
    <property type="entry name" value="Ank_2"/>
    <property type="match status" value="8"/>
</dbReference>
<dbReference type="FunFam" id="1.25.40.20:FF:000068">
    <property type="entry name" value="ankyrin repeat domain-containing protein 17 isoform X5"/>
    <property type="match status" value="1"/>
</dbReference>
<sequence>MLGLDSFLPTNTNEVQQLGIAPYWGSSGTWRHGYLERFWHFMVFISLTSKQVESFILDQEDLDNPVLKTTSELFLSSAAEGADLRTVDPETQARLEALLEAAGIGKLSTADGKAFADPEVLRRLTSSVSCALDEAAAALTRMRAENNHNAGQVDNRSLAEACSDGDVNAVRKLLDEGRSVNEHTEEGESLLCLACSAGYYELAQVLLAMHANVEDRGNKGDITPLMAAASGGYVDIVKLLLVHCADVNAQSSTGNTALTYACAGGFVDIVKVLLKAGANIEDHNENGHTPLMEAASAGHVEVARVLLEYGAGINTHSNEFKESALTLACYKGMDGHVEVARLLLDSGAQVNMPADSFESPLTLAACGGHVELAALLIERGANLEEVNDEGYTPLMEAAREGHEEMVALLLTDLLLRIICSLGANINAQTEETQETALTLACCGGFSEVADFLIKAGADIELGCSTPLMEAAQEGHLELVKYLLASGANVHATTATGDTALTYACENGHTDVADVLLQAGADLEHESEGGRTPLMKAARAGHLCTVQFLISKGANVNRATANNDHTVVSLACAGGHLAVVELLLAHGADPTHRLKDGSTMLIEAAKGGHTNVVSYLLDYPNNVLSVPTADMSQLTPPSQDHMAFFQTFFMCLGTSKQKSSSLQVADQDLLPPFHPYQPLECIVEETEGKLNELGQRISAIEKAQLKSLELIQGEPLNKDKIEELKKNREEQVQKKKKILKELQKVERQLQMKTQQQFTKEYLETKGQTDTPLPLQQQCPHTGVLPEVEGDEGLPEENFSELPQVDTILSKDDEQQSSPPAEQIEFVPIQALSTPQCNFSSNLGYNGTDSLDLQKVLGGNQQNVGQQQQIAEHGQGLLVQEPDGLMVATPAQTLTDTLDDLIAAVNSRVPTGSTSSSHTTESPTPEPCTQTPSNVGSQSVLPMYPSVDIDAHTESNHDTALTLACAGGHEELVSVLIARGANIEHRDKKGFTPLILAATAGHVGVVEILLDKGGDIEAQSERTKDTPLSLACSGGRQEVVDLLLARGANKEHRNVSDYTPLSLAASGGYVNIIKILLNAGAEINSRTGSKLGISPLMLAAMNGHVPAVKLLLDMGSDINAQIETNRNTALTLACFQGRAEVVSLLLDRKANVEHRAKTGLTPLMEAASGGYAEVGRVLLDKGADVNAPPVPSSRDTALTIAADKGHYKFCELLINRGAHIDVRNKKGNTPLWLAANGGHFDVVQLLVQAGADVDAADNRKITPLMSAFRKGHVKVVQYLVKEVNQFPSDIECMRYIATITDKELLKKCHQCVETIVKAKDQQAAEANKNASILLKELDLEKSREESRKQALAAKREKRKEKRKKKKEEQKRKQEEDEENKPKETLELQEDDDEEENDDEVEQEVPIEPPSATTTTTIGISATSATFTNVFGKKRANVVTTPSTNRKNKKNKTKDTPQNVQIILPDQHISLAQQKADKNKINGEPRGGGAGGNSDSDNLDSTDCNSESSSGGKSQELNFTMDTSSSGDRGYASLLLPSQEEKTSTSASKIQTRVEGDANPNSLSASYKSVSLPLTSPNIKLNLTSPKRGQKREEGWKEVVRRSKKLSVPASVVSRIMGRGGCNITAIQDVTGAHIDVDKQKDKNGERMITIRGGTESTRYAVQLISALIQDPAKELEDLIPKTHIRTPAPNTKSIHANFSSGVSTAAASNKNSFPLGAPPLVTSQSSTLSTFQPTNKLNKNVPANVRSSFPVSLPLAYSHPHFALLAAQTMQQIRHPRLPMAQFGGTFSPSPNTWGPFPVRPVNPSSTNSSPKHNSSNRVGNQNGNILQTESTGLATASCPITVSSVVASTQPLCATSSRTPSSVRKQLFTCVPKTSAVATAISTVTSTCSTLPSASSAPANNGQVPTAFLPSNVPQTQHSALKTDSFSAISAPKEKVSTPDQPTGNTCAPSSVASSCNISTSSNPGVLETRPSSSPAPLNNVQDEILPTSMSEINSSVSMPFSSSSEPTPLSLASPRSIAADNQDNGNLPQLAVPAPRVSHRMQPRGSFYSVVPNANLHQDHQSIFVTNPVPLTPSQGPPAAVQLSSAMNVMNGSQMHINPANKSLPPTFGPATLFNHFSSLFDSNQVPANQGWGDCPLSTRATADPSFTVQSTFLSNSVLGHIENVHPDNSKAPGFRPPSQRVSTSPVGKSTQFLHWHKETILPLVFDPILKLLQKYFTRNILSPGESPIPSVSSGSSSPLSAASAPSNLGQPKAGSTSQDRKVPPPIGTERLARIRQGGSVTPTPLGTNFTAPVGHSGIWSFGVNNVSGKSPIMGNHPMHQQLSDPGTFSQHQPMERDDSGIVAPSNIFHQPMPNSFVDFSKGLPISMYGGALIPSHPQLADGSGGPLFNGLHTPDPAWNPMIKVVQNSTECTDAQQIWPGTWAPHIGNMHLKYVN</sequence>
<dbReference type="Gene3D" id="3.30.1370.10">
    <property type="entry name" value="K Homology domain, type 1"/>
    <property type="match status" value="1"/>
</dbReference>
<dbReference type="FunFam" id="1.25.40.20:FF:000055">
    <property type="entry name" value="ankyrin repeat domain-containing protein 17 isoform X2"/>
    <property type="match status" value="1"/>
</dbReference>
<feature type="region of interest" description="Disordered" evidence="7">
    <location>
        <begin position="1784"/>
        <end position="1823"/>
    </location>
</feature>
<feature type="region of interest" description="Disordered" evidence="7">
    <location>
        <begin position="2224"/>
        <end position="2266"/>
    </location>
</feature>
<evidence type="ECO:0000256" key="3">
    <source>
        <dbReference type="ARBA" id="ARBA00023054"/>
    </source>
</evidence>
<dbReference type="FunFam" id="1.25.40.20:FF:000012">
    <property type="entry name" value="ankyrin repeat domain-containing protein 17 isoform X1"/>
    <property type="match status" value="1"/>
</dbReference>
<feature type="region of interest" description="Disordered" evidence="7">
    <location>
        <begin position="906"/>
        <end position="939"/>
    </location>
</feature>
<feature type="compositionally biased region" description="Low complexity" evidence="7">
    <location>
        <begin position="2224"/>
        <end position="2247"/>
    </location>
</feature>
<keyword evidence="1" id="KW-0677">Repeat</keyword>
<feature type="domain" description="K Homology" evidence="8">
    <location>
        <begin position="1597"/>
        <end position="1667"/>
    </location>
</feature>
<dbReference type="FunFam" id="3.30.1370.10:FF:000029">
    <property type="entry name" value="ankyrin repeat and KH domain-containing protein 1 isoform X2"/>
    <property type="match status" value="1"/>
</dbReference>
<evidence type="ECO:0000313" key="9">
    <source>
        <dbReference type="Ensembl" id="ENSCSRP00000025248.1"/>
    </source>
</evidence>
<feature type="compositionally biased region" description="Acidic residues" evidence="7">
    <location>
        <begin position="1384"/>
        <end position="1402"/>
    </location>
</feature>
<dbReference type="CDD" id="cd22503">
    <property type="entry name" value="KH-I_ANKHD1"/>
    <property type="match status" value="1"/>
</dbReference>
<feature type="compositionally biased region" description="Polar residues" evidence="7">
    <location>
        <begin position="1890"/>
        <end position="1903"/>
    </location>
</feature>
<feature type="repeat" description="ANK" evidence="4">
    <location>
        <begin position="1123"/>
        <end position="1155"/>
    </location>
</feature>
<dbReference type="SMART" id="SM00322">
    <property type="entry name" value="KH"/>
    <property type="match status" value="1"/>
</dbReference>
<keyword evidence="5" id="KW-0694">RNA-binding</keyword>
<dbReference type="InterPro" id="IPR051631">
    <property type="entry name" value="Ankyrin-KH/SAM_domain"/>
</dbReference>
<feature type="repeat" description="ANK" evidence="4">
    <location>
        <begin position="220"/>
        <end position="252"/>
    </location>
</feature>
<dbReference type="InterPro" id="IPR004087">
    <property type="entry name" value="KH_dom"/>
</dbReference>
<dbReference type="SUPFAM" id="SSF54791">
    <property type="entry name" value="Eukaryotic type KH-domain (KH-domain type I)"/>
    <property type="match status" value="1"/>
</dbReference>
<feature type="region of interest" description="Disordered" evidence="7">
    <location>
        <begin position="2166"/>
        <end position="2186"/>
    </location>
</feature>
<dbReference type="InterPro" id="IPR047374">
    <property type="entry name" value="KH-I_ANKHD1"/>
</dbReference>
<feature type="region of interest" description="Disordered" evidence="7">
    <location>
        <begin position="1993"/>
        <end position="2021"/>
    </location>
</feature>